<dbReference type="Pfam" id="PF00535">
    <property type="entry name" value="Glycos_transf_2"/>
    <property type="match status" value="1"/>
</dbReference>
<dbReference type="InterPro" id="IPR050834">
    <property type="entry name" value="Glycosyltransf_2"/>
</dbReference>
<dbReference type="EMBL" id="BJXB01000003">
    <property type="protein sequence ID" value="GEM45266.1"/>
    <property type="molecule type" value="Genomic_DNA"/>
</dbReference>
<name>A0A511MYN3_DEIC1</name>
<dbReference type="InterPro" id="IPR001173">
    <property type="entry name" value="Glyco_trans_2-like"/>
</dbReference>
<protein>
    <recommendedName>
        <fullName evidence="1">Glycosyltransferase 2-like domain-containing protein</fullName>
    </recommendedName>
</protein>
<dbReference type="AlphaFoldDB" id="A0A511MYN3"/>
<evidence type="ECO:0000259" key="1">
    <source>
        <dbReference type="Pfam" id="PF00535"/>
    </source>
</evidence>
<gene>
    <name evidence="2" type="ORF">DC3_09010</name>
</gene>
<evidence type="ECO:0000313" key="2">
    <source>
        <dbReference type="EMBL" id="GEM45266.1"/>
    </source>
</evidence>
<dbReference type="PANTHER" id="PTHR43685">
    <property type="entry name" value="GLYCOSYLTRANSFERASE"/>
    <property type="match status" value="1"/>
</dbReference>
<reference evidence="2 3" key="1">
    <citation type="submission" date="2019-07" db="EMBL/GenBank/DDBJ databases">
        <title>Whole genome shotgun sequence of Deinococcus cellulosilyticus NBRC 106333.</title>
        <authorList>
            <person name="Hosoyama A."/>
            <person name="Uohara A."/>
            <person name="Ohji S."/>
            <person name="Ichikawa N."/>
        </authorList>
    </citation>
    <scope>NUCLEOTIDE SEQUENCE [LARGE SCALE GENOMIC DNA]</scope>
    <source>
        <strain evidence="2 3">NBRC 106333</strain>
    </source>
</reference>
<dbReference type="SUPFAM" id="SSF53448">
    <property type="entry name" value="Nucleotide-diphospho-sugar transferases"/>
    <property type="match status" value="1"/>
</dbReference>
<dbReference type="Gene3D" id="3.90.550.10">
    <property type="entry name" value="Spore Coat Polysaccharide Biosynthesis Protein SpsA, Chain A"/>
    <property type="match status" value="1"/>
</dbReference>
<dbReference type="Proteomes" id="UP000321306">
    <property type="component" value="Unassembled WGS sequence"/>
</dbReference>
<keyword evidence="3" id="KW-1185">Reference proteome</keyword>
<dbReference type="InterPro" id="IPR029044">
    <property type="entry name" value="Nucleotide-diphossugar_trans"/>
</dbReference>
<evidence type="ECO:0000313" key="3">
    <source>
        <dbReference type="Proteomes" id="UP000321306"/>
    </source>
</evidence>
<accession>A0A511MYN3</accession>
<dbReference type="RefSeq" id="WP_186815809.1">
    <property type="nucleotide sequence ID" value="NZ_BJXB01000003.1"/>
</dbReference>
<sequence>MKPFKVTVAIPTYNRSAYLRQSIDCALNQTVLELEVLVTDNQSTDDTADVVASFQDSRVRYIRNEKNLGMFGNWNRALELAQGEYFLLLSDDDLIAPDFLERMLRLFEVHPDLAFAYGKNVFIDSQGCQIHQGHTAPQMESGWDVTLGFLRSKRTINPCSELFRTADIRALGGYPGDRYRLAGDAWLWMTLALQKGKVGFDAEAVAYYRTHAASETSLARLDMWLEDHQQLFQDLKQWVPSQVAELGRAFHQHDAIMLMELLNKSHQQGHPGNLARAWQYRHVLLKHPSALVLRKWIQLLLPVPLVQQFKSLLRGSR</sequence>
<organism evidence="2 3">
    <name type="scientific">Deinococcus cellulosilyticus (strain DSM 18568 / NBRC 106333 / KACC 11606 / 5516J-15)</name>
    <dbReference type="NCBI Taxonomy" id="1223518"/>
    <lineage>
        <taxon>Bacteria</taxon>
        <taxon>Thermotogati</taxon>
        <taxon>Deinococcota</taxon>
        <taxon>Deinococci</taxon>
        <taxon>Deinococcales</taxon>
        <taxon>Deinococcaceae</taxon>
        <taxon>Deinococcus</taxon>
    </lineage>
</organism>
<proteinExistence type="predicted"/>
<feature type="domain" description="Glycosyltransferase 2-like" evidence="1">
    <location>
        <begin position="7"/>
        <end position="114"/>
    </location>
</feature>
<comment type="caution">
    <text evidence="2">The sequence shown here is derived from an EMBL/GenBank/DDBJ whole genome shotgun (WGS) entry which is preliminary data.</text>
</comment>
<dbReference type="PANTHER" id="PTHR43685:SF2">
    <property type="entry name" value="GLYCOSYLTRANSFERASE 2-LIKE DOMAIN-CONTAINING PROTEIN"/>
    <property type="match status" value="1"/>
</dbReference>